<comment type="caution">
    <text evidence="2">The sequence shown here is derived from an EMBL/GenBank/DDBJ whole genome shotgun (WGS) entry which is preliminary data.</text>
</comment>
<feature type="transmembrane region" description="Helical" evidence="1">
    <location>
        <begin position="25"/>
        <end position="43"/>
    </location>
</feature>
<proteinExistence type="predicted"/>
<evidence type="ECO:0000256" key="1">
    <source>
        <dbReference type="SAM" id="Phobius"/>
    </source>
</evidence>
<dbReference type="EMBL" id="BAAAMR010000124">
    <property type="protein sequence ID" value="GAA2165016.1"/>
    <property type="molecule type" value="Genomic_DNA"/>
</dbReference>
<sequence>MLVTYLAQGAQQAAAEDPWWKTFLSPLGGVIVGGLLTLFGQTLSDRRTLRRDELRAKEEAAQRLALERVAIQRESIMEIQHALEGIMVAVMMRPGQKATDELRAATTKVTLPLQAHIARLDDRELAASVQEWLNASLGPEEARSALDVLQDRLSRRLRALYSEQ</sequence>
<dbReference type="Proteomes" id="UP001501020">
    <property type="component" value="Unassembled WGS sequence"/>
</dbReference>
<evidence type="ECO:0000313" key="3">
    <source>
        <dbReference type="Proteomes" id="UP001501020"/>
    </source>
</evidence>
<evidence type="ECO:0000313" key="2">
    <source>
        <dbReference type="EMBL" id="GAA2165016.1"/>
    </source>
</evidence>
<accession>A0ABN3AF89</accession>
<keyword evidence="1" id="KW-1133">Transmembrane helix</keyword>
<organism evidence="2 3">
    <name type="scientific">Actinomadura napierensis</name>
    <dbReference type="NCBI Taxonomy" id="267854"/>
    <lineage>
        <taxon>Bacteria</taxon>
        <taxon>Bacillati</taxon>
        <taxon>Actinomycetota</taxon>
        <taxon>Actinomycetes</taxon>
        <taxon>Streptosporangiales</taxon>
        <taxon>Thermomonosporaceae</taxon>
        <taxon>Actinomadura</taxon>
    </lineage>
</organism>
<protein>
    <recommendedName>
        <fullName evidence="4">Protein kilB</fullName>
    </recommendedName>
</protein>
<keyword evidence="1" id="KW-0472">Membrane</keyword>
<reference evidence="2 3" key="1">
    <citation type="journal article" date="2019" name="Int. J. Syst. Evol. Microbiol.">
        <title>The Global Catalogue of Microorganisms (GCM) 10K type strain sequencing project: providing services to taxonomists for standard genome sequencing and annotation.</title>
        <authorList>
            <consortium name="The Broad Institute Genomics Platform"/>
            <consortium name="The Broad Institute Genome Sequencing Center for Infectious Disease"/>
            <person name="Wu L."/>
            <person name="Ma J."/>
        </authorList>
    </citation>
    <scope>NUCLEOTIDE SEQUENCE [LARGE SCALE GENOMIC DNA]</scope>
    <source>
        <strain evidence="2 3">JCM 13850</strain>
    </source>
</reference>
<keyword evidence="1" id="KW-0812">Transmembrane</keyword>
<dbReference type="RefSeq" id="WP_344281287.1">
    <property type="nucleotide sequence ID" value="NZ_BAAAMR010000124.1"/>
</dbReference>
<evidence type="ECO:0008006" key="4">
    <source>
        <dbReference type="Google" id="ProtNLM"/>
    </source>
</evidence>
<keyword evidence="3" id="KW-1185">Reference proteome</keyword>
<gene>
    <name evidence="2" type="ORF">GCM10009727_83210</name>
</gene>
<name>A0ABN3AF89_9ACTN</name>